<dbReference type="InterPro" id="IPR014535">
    <property type="entry name" value="Hpre_diP_synt_I"/>
</dbReference>
<reference evidence="2 3" key="1">
    <citation type="submission" date="2023-09" db="EMBL/GenBank/DDBJ databases">
        <authorList>
            <person name="Rey-Velasco X."/>
        </authorList>
    </citation>
    <scope>NUCLEOTIDE SEQUENCE [LARGE SCALE GENOMIC DNA]</scope>
    <source>
        <strain evidence="2 3">W345</strain>
    </source>
</reference>
<keyword evidence="1" id="KW-0812">Transmembrane</keyword>
<proteinExistence type="predicted"/>
<comment type="caution">
    <text evidence="2">The sequence shown here is derived from an EMBL/GenBank/DDBJ whole genome shotgun (WGS) entry which is preliminary data.</text>
</comment>
<dbReference type="EMBL" id="JAVRIC010000016">
    <property type="protein sequence ID" value="MDT0498017.1"/>
    <property type="molecule type" value="Genomic_DNA"/>
</dbReference>
<feature type="transmembrane region" description="Helical" evidence="1">
    <location>
        <begin position="112"/>
        <end position="134"/>
    </location>
</feature>
<name>A0ABU2WJG7_9GAMM</name>
<dbReference type="Gene3D" id="1.10.1760.20">
    <property type="match status" value="1"/>
</dbReference>
<sequence>MNAVPDQQDRLIAWFAALAIAIHILEASFPSPVPGIKPGLANAVTLIVLLRHGLRAAIWVGALRVLVGSLLVGSLMTPSFWLSASGATLSILALCLGAGWNRVMPAARLSAIGLSVLAALAHMSGQFFVAYRLFIPHPGLLRLLPLLLGAALLFGTVTGWIASRILARLPPLAPSAAGDEAPR</sequence>
<evidence type="ECO:0000256" key="1">
    <source>
        <dbReference type="SAM" id="Phobius"/>
    </source>
</evidence>
<dbReference type="InterPro" id="IPR010898">
    <property type="entry name" value="Hpre_diP_synth_I"/>
</dbReference>
<keyword evidence="1" id="KW-0472">Membrane</keyword>
<dbReference type="PIRSF" id="PIRSF027391">
    <property type="entry name" value="Hpre_diP_synt_I"/>
    <property type="match status" value="1"/>
</dbReference>
<evidence type="ECO:0000313" key="3">
    <source>
        <dbReference type="Proteomes" id="UP001254608"/>
    </source>
</evidence>
<gene>
    <name evidence="2" type="ORF">RM530_11675</name>
</gene>
<organism evidence="2 3">
    <name type="scientific">Banduia mediterranea</name>
    <dbReference type="NCBI Taxonomy" id="3075609"/>
    <lineage>
        <taxon>Bacteria</taxon>
        <taxon>Pseudomonadati</taxon>
        <taxon>Pseudomonadota</taxon>
        <taxon>Gammaproteobacteria</taxon>
        <taxon>Nevskiales</taxon>
        <taxon>Algiphilaceae</taxon>
        <taxon>Banduia</taxon>
    </lineage>
</organism>
<dbReference type="Proteomes" id="UP001254608">
    <property type="component" value="Unassembled WGS sequence"/>
</dbReference>
<dbReference type="RefSeq" id="WP_311365408.1">
    <property type="nucleotide sequence ID" value="NZ_JAVRIC010000016.1"/>
</dbReference>
<feature type="transmembrane region" description="Helical" evidence="1">
    <location>
        <begin position="80"/>
        <end position="100"/>
    </location>
</feature>
<feature type="transmembrane region" description="Helical" evidence="1">
    <location>
        <begin position="140"/>
        <end position="162"/>
    </location>
</feature>
<accession>A0ABU2WJG7</accession>
<keyword evidence="1" id="KW-1133">Transmembrane helix</keyword>
<dbReference type="Pfam" id="PF07456">
    <property type="entry name" value="Hpre_diP_synt_I"/>
    <property type="match status" value="1"/>
</dbReference>
<protein>
    <submittedName>
        <fullName evidence="2">Gx transporter family protein</fullName>
    </submittedName>
</protein>
<evidence type="ECO:0000313" key="2">
    <source>
        <dbReference type="EMBL" id="MDT0498017.1"/>
    </source>
</evidence>
<keyword evidence="3" id="KW-1185">Reference proteome</keyword>
<feature type="transmembrane region" description="Helical" evidence="1">
    <location>
        <begin position="12"/>
        <end position="29"/>
    </location>
</feature>